<evidence type="ECO:0000313" key="1">
    <source>
        <dbReference type="EMBL" id="CAH1446518.1"/>
    </source>
</evidence>
<comment type="caution">
    <text evidence="1">The sequence shown here is derived from an EMBL/GenBank/DDBJ whole genome shotgun (WGS) entry which is preliminary data.</text>
</comment>
<gene>
    <name evidence="1" type="ORF">LVIROSA_LOCUS32207</name>
</gene>
<dbReference type="Proteomes" id="UP001157418">
    <property type="component" value="Unassembled WGS sequence"/>
</dbReference>
<organism evidence="1 2">
    <name type="scientific">Lactuca virosa</name>
    <dbReference type="NCBI Taxonomy" id="75947"/>
    <lineage>
        <taxon>Eukaryota</taxon>
        <taxon>Viridiplantae</taxon>
        <taxon>Streptophyta</taxon>
        <taxon>Embryophyta</taxon>
        <taxon>Tracheophyta</taxon>
        <taxon>Spermatophyta</taxon>
        <taxon>Magnoliopsida</taxon>
        <taxon>eudicotyledons</taxon>
        <taxon>Gunneridae</taxon>
        <taxon>Pentapetalae</taxon>
        <taxon>asterids</taxon>
        <taxon>campanulids</taxon>
        <taxon>Asterales</taxon>
        <taxon>Asteraceae</taxon>
        <taxon>Cichorioideae</taxon>
        <taxon>Cichorieae</taxon>
        <taxon>Lactucinae</taxon>
        <taxon>Lactuca</taxon>
    </lineage>
</organism>
<dbReference type="AlphaFoldDB" id="A0AAU9P939"/>
<sequence>MRLFNCYCEEDASDSTPSAMDLKEFLLFLQKLIKDSCDNVYSCTRNESLAEGIRRIGNDVDYFDSIETGYSAENGLRISVYIDHEVVLDWVDM</sequence>
<keyword evidence="2" id="KW-1185">Reference proteome</keyword>
<name>A0AAU9P939_9ASTR</name>
<protein>
    <submittedName>
        <fullName evidence="1">Uncharacterized protein</fullName>
    </submittedName>
</protein>
<proteinExistence type="predicted"/>
<reference evidence="1 2" key="1">
    <citation type="submission" date="2022-01" db="EMBL/GenBank/DDBJ databases">
        <authorList>
            <person name="Xiong W."/>
            <person name="Schranz E."/>
        </authorList>
    </citation>
    <scope>NUCLEOTIDE SEQUENCE [LARGE SCALE GENOMIC DNA]</scope>
</reference>
<dbReference type="EMBL" id="CAKMRJ010005523">
    <property type="protein sequence ID" value="CAH1446518.1"/>
    <property type="molecule type" value="Genomic_DNA"/>
</dbReference>
<accession>A0AAU9P939</accession>
<evidence type="ECO:0000313" key="2">
    <source>
        <dbReference type="Proteomes" id="UP001157418"/>
    </source>
</evidence>